<proteinExistence type="predicted"/>
<reference evidence="1" key="1">
    <citation type="submission" date="2022-04" db="EMBL/GenBank/DDBJ databases">
        <title>Chromosome-scale genome assembly of Holotrichia oblita Faldermann.</title>
        <authorList>
            <person name="Rongchong L."/>
        </authorList>
    </citation>
    <scope>NUCLEOTIDE SEQUENCE</scope>
    <source>
        <strain evidence="1">81SQS9</strain>
    </source>
</reference>
<keyword evidence="2" id="KW-1185">Reference proteome</keyword>
<organism evidence="1 2">
    <name type="scientific">Holotrichia oblita</name>
    <name type="common">Chafer beetle</name>
    <dbReference type="NCBI Taxonomy" id="644536"/>
    <lineage>
        <taxon>Eukaryota</taxon>
        <taxon>Metazoa</taxon>
        <taxon>Ecdysozoa</taxon>
        <taxon>Arthropoda</taxon>
        <taxon>Hexapoda</taxon>
        <taxon>Insecta</taxon>
        <taxon>Pterygota</taxon>
        <taxon>Neoptera</taxon>
        <taxon>Endopterygota</taxon>
        <taxon>Coleoptera</taxon>
        <taxon>Polyphaga</taxon>
        <taxon>Scarabaeiformia</taxon>
        <taxon>Scarabaeidae</taxon>
        <taxon>Melolonthinae</taxon>
        <taxon>Holotrichia</taxon>
    </lineage>
</organism>
<name>A0ACB9TV11_HOLOL</name>
<evidence type="ECO:0000313" key="2">
    <source>
        <dbReference type="Proteomes" id="UP001056778"/>
    </source>
</evidence>
<comment type="caution">
    <text evidence="1">The sequence shown here is derived from an EMBL/GenBank/DDBJ whole genome shotgun (WGS) entry which is preliminary data.</text>
</comment>
<dbReference type="Proteomes" id="UP001056778">
    <property type="component" value="Chromosome 1"/>
</dbReference>
<gene>
    <name evidence="1" type="ORF">MML48_1g09237</name>
</gene>
<protein>
    <submittedName>
        <fullName evidence="1">Uncharacterized protein</fullName>
    </submittedName>
</protein>
<sequence>MTVYQAVYLQVLTYGAENWILDERQTKRLQSSDIRQMLTTKSLRTEVEEKKLKWWRDFTRMNESRQAMRIVHSIPPADVYILESKQSTGPNRNQSKATPYTHQLELTSMLIALLNTHHECNLNNNATPADLYPNRVYYLRNRLPARLFGALVGTERVSIENTILSIISGATNTSLPCSRLTIDPVLIDNYYKCLKGYKDLLGQALLLVITFMELCVYNNPESLKLIRK</sequence>
<evidence type="ECO:0000313" key="1">
    <source>
        <dbReference type="EMBL" id="KAI4470706.1"/>
    </source>
</evidence>
<dbReference type="EMBL" id="CM043015">
    <property type="protein sequence ID" value="KAI4470706.1"/>
    <property type="molecule type" value="Genomic_DNA"/>
</dbReference>
<accession>A0ACB9TV11</accession>